<evidence type="ECO:0000313" key="5">
    <source>
        <dbReference type="Proteomes" id="UP000199546"/>
    </source>
</evidence>
<dbReference type="EMBL" id="FPBA01000024">
    <property type="protein sequence ID" value="SFU01054.1"/>
    <property type="molecule type" value="Genomic_DNA"/>
</dbReference>
<dbReference type="Pfam" id="PF08327">
    <property type="entry name" value="AHSA1"/>
    <property type="match status" value="1"/>
</dbReference>
<dbReference type="InterPro" id="IPR013538">
    <property type="entry name" value="ASHA1/2-like_C"/>
</dbReference>
<dbReference type="STRING" id="1296565.SAMN05660657_04695"/>
<sequence>MTDIDAAARPGTVEVDQFVDPAPARVWQTLAEPHLLARRWAPGDIAARVGHRFSLDVPGWGQVPCEVLEVVKPERLGYTCNTTWTLTWRLVPEGRGTRLFLEHTGFDLQQKRNRTHSTGWAPAGARSSCPDWPKSPRPPGLRLSLAAHDHRRVVVRRRRIPQRPRSPWVARARADPGSVVHRLVSYLVRSTPPGNVRVSTRVRLTQSSRAVRNACRHPPGPGG</sequence>
<dbReference type="Gene3D" id="3.30.530.20">
    <property type="match status" value="1"/>
</dbReference>
<evidence type="ECO:0000313" key="4">
    <source>
        <dbReference type="EMBL" id="SFU01054.1"/>
    </source>
</evidence>
<accession>A0A1I7CNS3</accession>
<dbReference type="RefSeq" id="WP_217644895.1">
    <property type="nucleotide sequence ID" value="NZ_FPBA01000024.1"/>
</dbReference>
<gene>
    <name evidence="4" type="ORF">SAMN05660657_04695</name>
</gene>
<dbReference type="Proteomes" id="UP000199546">
    <property type="component" value="Unassembled WGS sequence"/>
</dbReference>
<keyword evidence="5" id="KW-1185">Reference proteome</keyword>
<evidence type="ECO:0000256" key="2">
    <source>
        <dbReference type="SAM" id="MobiDB-lite"/>
    </source>
</evidence>
<reference evidence="5" key="1">
    <citation type="submission" date="2016-10" db="EMBL/GenBank/DDBJ databases">
        <authorList>
            <person name="Varghese N."/>
            <person name="Submissions S."/>
        </authorList>
    </citation>
    <scope>NUCLEOTIDE SEQUENCE [LARGE SCALE GENOMIC DNA]</scope>
    <source>
        <strain evidence="5">DSM 46136</strain>
    </source>
</reference>
<evidence type="ECO:0000256" key="1">
    <source>
        <dbReference type="ARBA" id="ARBA00006817"/>
    </source>
</evidence>
<evidence type="ECO:0000259" key="3">
    <source>
        <dbReference type="Pfam" id="PF08327"/>
    </source>
</evidence>
<protein>
    <submittedName>
        <fullName evidence="4">Uncharacterized conserved protein YndB, AHSA1/START domain</fullName>
    </submittedName>
</protein>
<dbReference type="InterPro" id="IPR023393">
    <property type="entry name" value="START-like_dom_sf"/>
</dbReference>
<comment type="similarity">
    <text evidence="1">Belongs to the AHA1 family.</text>
</comment>
<name>A0A1I7CNS3_9ACTN</name>
<dbReference type="SUPFAM" id="SSF55961">
    <property type="entry name" value="Bet v1-like"/>
    <property type="match status" value="1"/>
</dbReference>
<dbReference type="AlphaFoldDB" id="A0A1I7CNS3"/>
<organism evidence="4 5">
    <name type="scientific">Geodermatophilus amargosae</name>
    <dbReference type="NCBI Taxonomy" id="1296565"/>
    <lineage>
        <taxon>Bacteria</taxon>
        <taxon>Bacillati</taxon>
        <taxon>Actinomycetota</taxon>
        <taxon>Actinomycetes</taxon>
        <taxon>Geodermatophilales</taxon>
        <taxon>Geodermatophilaceae</taxon>
        <taxon>Geodermatophilus</taxon>
    </lineage>
</organism>
<proteinExistence type="inferred from homology"/>
<dbReference type="CDD" id="cd07814">
    <property type="entry name" value="SRPBCC_CalC_Aha1-like"/>
    <property type="match status" value="1"/>
</dbReference>
<feature type="domain" description="Activator of Hsp90 ATPase homologue 1/2-like C-terminal" evidence="3">
    <location>
        <begin position="23"/>
        <end position="121"/>
    </location>
</feature>
<feature type="region of interest" description="Disordered" evidence="2">
    <location>
        <begin position="113"/>
        <end position="139"/>
    </location>
</feature>